<dbReference type="VEuPathDB" id="FungiDB:DD237_000917"/>
<keyword evidence="1" id="KW-0732">Signal</keyword>
<evidence type="ECO:0000313" key="3">
    <source>
        <dbReference type="EMBL" id="RQM18751.1"/>
    </source>
</evidence>
<feature type="chain" id="PRO_5036340267" description="RxLR effector protein" evidence="1">
    <location>
        <begin position="23"/>
        <end position="176"/>
    </location>
</feature>
<feature type="signal peptide" evidence="1">
    <location>
        <begin position="1"/>
        <end position="22"/>
    </location>
</feature>
<proteinExistence type="predicted"/>
<dbReference type="AlphaFoldDB" id="A0A3M6VD24"/>
<dbReference type="Proteomes" id="UP000286097">
    <property type="component" value="Unassembled WGS sequence"/>
</dbReference>
<evidence type="ECO:0000256" key="1">
    <source>
        <dbReference type="SAM" id="SignalP"/>
    </source>
</evidence>
<organism evidence="2 4">
    <name type="scientific">Peronospora effusa</name>
    <dbReference type="NCBI Taxonomy" id="542832"/>
    <lineage>
        <taxon>Eukaryota</taxon>
        <taxon>Sar</taxon>
        <taxon>Stramenopiles</taxon>
        <taxon>Oomycota</taxon>
        <taxon>Peronosporomycetes</taxon>
        <taxon>Peronosporales</taxon>
        <taxon>Peronosporaceae</taxon>
        <taxon>Peronospora</taxon>
    </lineage>
</organism>
<dbReference type="EMBL" id="QKXF01000022">
    <property type="protein sequence ID" value="RQM18751.1"/>
    <property type="molecule type" value="Genomic_DNA"/>
</dbReference>
<sequence>MHLRFGMIWAVVAAILVGLGTSAEQSRSARSLGSEVPAKRKLRSDNLINDNKEERTPDLFSFKDFFGDKFPETIDRRSRINTDPAVPAVAKFHPPPHQQSDAAVSTFPHQQFDAQCPRSRINNSTPQCPRSRINSLTRQCLGSMDSAYLTMTLKISSISCMNTRVLQMQEIDMHNG</sequence>
<dbReference type="EMBL" id="QLLG01000420">
    <property type="protein sequence ID" value="RMX63326.1"/>
    <property type="molecule type" value="Genomic_DNA"/>
</dbReference>
<keyword evidence="4" id="KW-1185">Reference proteome</keyword>
<evidence type="ECO:0000313" key="5">
    <source>
        <dbReference type="Proteomes" id="UP000286097"/>
    </source>
</evidence>
<dbReference type="Proteomes" id="UP000282087">
    <property type="component" value="Unassembled WGS sequence"/>
</dbReference>
<comment type="caution">
    <text evidence="2">The sequence shown here is derived from an EMBL/GenBank/DDBJ whole genome shotgun (WGS) entry which is preliminary data.</text>
</comment>
<evidence type="ECO:0000313" key="2">
    <source>
        <dbReference type="EMBL" id="RMX63326.1"/>
    </source>
</evidence>
<accession>A0A3M6VD24</accession>
<name>A0A3M6VD24_9STRA</name>
<evidence type="ECO:0000313" key="4">
    <source>
        <dbReference type="Proteomes" id="UP000282087"/>
    </source>
</evidence>
<gene>
    <name evidence="3" type="ORF">DD237_000917</name>
    <name evidence="2" type="ORF">DD238_008262</name>
</gene>
<reference evidence="4 5" key="1">
    <citation type="submission" date="2018-06" db="EMBL/GenBank/DDBJ databases">
        <title>Comparative genomics of downy mildews reveals potential adaptations to biotrophy.</title>
        <authorList>
            <person name="Fletcher K."/>
            <person name="Klosterman S.J."/>
            <person name="Derevnina L."/>
            <person name="Martin F."/>
            <person name="Koike S."/>
            <person name="Reyes Chin-Wo S."/>
            <person name="Mou B."/>
            <person name="Michelmore R."/>
        </authorList>
    </citation>
    <scope>NUCLEOTIDE SEQUENCE [LARGE SCALE GENOMIC DNA]</scope>
    <source>
        <strain evidence="3 5">R13</strain>
        <strain evidence="2 4">R14</strain>
    </source>
</reference>
<protein>
    <recommendedName>
        <fullName evidence="6">RxLR effector protein</fullName>
    </recommendedName>
</protein>
<evidence type="ECO:0008006" key="6">
    <source>
        <dbReference type="Google" id="ProtNLM"/>
    </source>
</evidence>